<accession>A0AAD7E360</accession>
<sequence length="367" mass="39675">MKSSGVDSSRAGRTATSTSPHTPRRCTPSGCRFAQKVRGRCRSLRPLRTQPTPPAHLHAVHLHAAHLHTTPRTAREHATPAHAAREHRLTLPSAHPPCTCTDFACMPPYTSNFVCRRTPAHHLTHQTPPSAPTNASTQPQRLHSPRTCTRRPLHATPPVHDAPAPERHSGICTPRTCTPPRGAVREHATPPLAHLHATTTPHTPDSASARCPRPRLVRPRAAWLFVQDVHFFGDQGRHLTCTPPHLCTTPPHDAPARPELVLDTPYRPAFHATAFHRSACEPIDIPPPPPHRALRACCTGTGVSQTQACQGHGTGVSQTQACQGHGTGVSQTQACQGHGTGVSQTQACQGHGTGVSATWHSRDRHRD</sequence>
<feature type="compositionally biased region" description="Polar residues" evidence="1">
    <location>
        <begin position="125"/>
        <end position="141"/>
    </location>
</feature>
<feature type="region of interest" description="Disordered" evidence="1">
    <location>
        <begin position="67"/>
        <end position="86"/>
    </location>
</feature>
<feature type="region of interest" description="Disordered" evidence="1">
    <location>
        <begin position="340"/>
        <end position="367"/>
    </location>
</feature>
<evidence type="ECO:0000313" key="3">
    <source>
        <dbReference type="Proteomes" id="UP001219525"/>
    </source>
</evidence>
<evidence type="ECO:0000313" key="2">
    <source>
        <dbReference type="EMBL" id="KAJ7225288.1"/>
    </source>
</evidence>
<comment type="caution">
    <text evidence="2">The sequence shown here is derived from an EMBL/GenBank/DDBJ whole genome shotgun (WGS) entry which is preliminary data.</text>
</comment>
<feature type="compositionally biased region" description="Basic and acidic residues" evidence="1">
    <location>
        <begin position="73"/>
        <end position="86"/>
    </location>
</feature>
<proteinExistence type="predicted"/>
<feature type="region of interest" description="Disordered" evidence="1">
    <location>
        <begin position="1"/>
        <end position="29"/>
    </location>
</feature>
<reference evidence="2" key="1">
    <citation type="submission" date="2023-03" db="EMBL/GenBank/DDBJ databases">
        <title>Massive genome expansion in bonnet fungi (Mycena s.s.) driven by repeated elements and novel gene families across ecological guilds.</title>
        <authorList>
            <consortium name="Lawrence Berkeley National Laboratory"/>
            <person name="Harder C.B."/>
            <person name="Miyauchi S."/>
            <person name="Viragh M."/>
            <person name="Kuo A."/>
            <person name="Thoen E."/>
            <person name="Andreopoulos B."/>
            <person name="Lu D."/>
            <person name="Skrede I."/>
            <person name="Drula E."/>
            <person name="Henrissat B."/>
            <person name="Morin E."/>
            <person name="Kohler A."/>
            <person name="Barry K."/>
            <person name="LaButti K."/>
            <person name="Morin E."/>
            <person name="Salamov A."/>
            <person name="Lipzen A."/>
            <person name="Mereny Z."/>
            <person name="Hegedus B."/>
            <person name="Baldrian P."/>
            <person name="Stursova M."/>
            <person name="Weitz H."/>
            <person name="Taylor A."/>
            <person name="Grigoriev I.V."/>
            <person name="Nagy L.G."/>
            <person name="Martin F."/>
            <person name="Kauserud H."/>
        </authorList>
    </citation>
    <scope>NUCLEOTIDE SEQUENCE</scope>
    <source>
        <strain evidence="2">9144</strain>
    </source>
</reference>
<keyword evidence="3" id="KW-1185">Reference proteome</keyword>
<protein>
    <submittedName>
        <fullName evidence="2">Uncharacterized protein</fullName>
    </submittedName>
</protein>
<dbReference type="Proteomes" id="UP001219525">
    <property type="component" value="Unassembled WGS sequence"/>
</dbReference>
<dbReference type="AlphaFoldDB" id="A0AAD7E360"/>
<feature type="region of interest" description="Disordered" evidence="1">
    <location>
        <begin position="123"/>
        <end position="145"/>
    </location>
</feature>
<gene>
    <name evidence="2" type="ORF">GGX14DRAFT_556089</name>
</gene>
<organism evidence="2 3">
    <name type="scientific">Mycena pura</name>
    <dbReference type="NCBI Taxonomy" id="153505"/>
    <lineage>
        <taxon>Eukaryota</taxon>
        <taxon>Fungi</taxon>
        <taxon>Dikarya</taxon>
        <taxon>Basidiomycota</taxon>
        <taxon>Agaricomycotina</taxon>
        <taxon>Agaricomycetes</taxon>
        <taxon>Agaricomycetidae</taxon>
        <taxon>Agaricales</taxon>
        <taxon>Marasmiineae</taxon>
        <taxon>Mycenaceae</taxon>
        <taxon>Mycena</taxon>
    </lineage>
</organism>
<feature type="compositionally biased region" description="Low complexity" evidence="1">
    <location>
        <begin position="8"/>
        <end position="19"/>
    </location>
</feature>
<name>A0AAD7E360_9AGAR</name>
<evidence type="ECO:0000256" key="1">
    <source>
        <dbReference type="SAM" id="MobiDB-lite"/>
    </source>
</evidence>
<dbReference type="EMBL" id="JARJCW010000004">
    <property type="protein sequence ID" value="KAJ7225288.1"/>
    <property type="molecule type" value="Genomic_DNA"/>
</dbReference>